<organism evidence="10 11">
    <name type="scientific">Lasius platythorax</name>
    <dbReference type="NCBI Taxonomy" id="488582"/>
    <lineage>
        <taxon>Eukaryota</taxon>
        <taxon>Metazoa</taxon>
        <taxon>Ecdysozoa</taxon>
        <taxon>Arthropoda</taxon>
        <taxon>Hexapoda</taxon>
        <taxon>Insecta</taxon>
        <taxon>Pterygota</taxon>
        <taxon>Neoptera</taxon>
        <taxon>Endopterygota</taxon>
        <taxon>Hymenoptera</taxon>
        <taxon>Apocrita</taxon>
        <taxon>Aculeata</taxon>
        <taxon>Formicoidea</taxon>
        <taxon>Formicidae</taxon>
        <taxon>Formicinae</taxon>
        <taxon>Lasius</taxon>
        <taxon>Lasius</taxon>
    </lineage>
</organism>
<dbReference type="AlphaFoldDB" id="A0AAV2ND45"/>
<evidence type="ECO:0000256" key="6">
    <source>
        <dbReference type="ARBA" id="ARBA00023274"/>
    </source>
</evidence>
<keyword evidence="11" id="KW-1185">Reference proteome</keyword>
<dbReference type="PANTHER" id="PTHR13231:SF3">
    <property type="entry name" value="SMALL RIBOSOMAL SUBUNIT PROTEIN MS31"/>
    <property type="match status" value="1"/>
</dbReference>
<sequence>MLPVYILSKYNIRPLNGVLFQWQNVTVRLCSSSSSSDSSDSDSDTEKAKSKKYVKKENFAASDNKDNLESFLNNMIQQTVSAKMTRDTGVVKDIRPKDTKQEITKTANATTDLTEYINNMMKARKLQKTIDVAIPPKTKSKNLNKAKHMSYEKKLTSAAENVASMLGGDKTKTTSDLLQKVLASRIETLKEEQLTNTNLKKDVRSPIREEQETNNRYSEKKSIIHTLLKEYNKQSVVENSIAKQLLNKVKTSAEQLQNNDLRRPRIRQDIDLWNGEPSRIFENMGVASQNVPELKTWATLEQRELKALTTYSPANIFQELILWTEQGKLWKFPINNEQGMEEEQNVHFTEHVFMERHLKEWCPKSGPVRHFMELVCTGLSKNPYLTVQEKINHIMWYKDFFESKQDVLQELGAIQEPFSDKAKEIKE</sequence>
<dbReference type="GO" id="GO:0003735">
    <property type="term" value="F:structural constituent of ribosome"/>
    <property type="evidence" value="ECO:0007669"/>
    <property type="project" value="InterPro"/>
</dbReference>
<evidence type="ECO:0000256" key="1">
    <source>
        <dbReference type="ARBA" id="ARBA00004173"/>
    </source>
</evidence>
<evidence type="ECO:0000256" key="8">
    <source>
        <dbReference type="ARBA" id="ARBA00035363"/>
    </source>
</evidence>
<evidence type="ECO:0000256" key="9">
    <source>
        <dbReference type="SAM" id="MobiDB-lite"/>
    </source>
</evidence>
<evidence type="ECO:0000256" key="7">
    <source>
        <dbReference type="ARBA" id="ARBA00035133"/>
    </source>
</evidence>
<dbReference type="EMBL" id="OZ034836">
    <property type="protein sequence ID" value="CAL1677949.1"/>
    <property type="molecule type" value="Genomic_DNA"/>
</dbReference>
<protein>
    <recommendedName>
        <fullName evidence="7">Small ribosomal subunit protein mS31</fullName>
    </recommendedName>
    <alternativeName>
        <fullName evidence="8">28S ribosomal protein S31, mitochondrial</fullName>
    </alternativeName>
</protein>
<keyword evidence="5" id="KW-0496">Mitochondrion</keyword>
<gene>
    <name evidence="10" type="ORF">LPLAT_LOCUS3879</name>
</gene>
<keyword evidence="6" id="KW-0687">Ribonucleoprotein</keyword>
<name>A0AAV2ND45_9HYME</name>
<keyword evidence="4" id="KW-0689">Ribosomal protein</keyword>
<comment type="similarity">
    <text evidence="2">Belongs to the mitochondrion-specific ribosomal protein mS31 family.</text>
</comment>
<keyword evidence="3" id="KW-0809">Transit peptide</keyword>
<reference evidence="10" key="1">
    <citation type="submission" date="2024-04" db="EMBL/GenBank/DDBJ databases">
        <authorList>
            <consortium name="Molecular Ecology Group"/>
        </authorList>
    </citation>
    <scope>NUCLEOTIDE SEQUENCE</scope>
</reference>
<evidence type="ECO:0000256" key="3">
    <source>
        <dbReference type="ARBA" id="ARBA00022946"/>
    </source>
</evidence>
<dbReference type="Proteomes" id="UP001497644">
    <property type="component" value="Chromosome 13"/>
</dbReference>
<dbReference type="GO" id="GO:0005763">
    <property type="term" value="C:mitochondrial small ribosomal subunit"/>
    <property type="evidence" value="ECO:0007669"/>
    <property type="project" value="InterPro"/>
</dbReference>
<feature type="region of interest" description="Disordered" evidence="9">
    <location>
        <begin position="31"/>
        <end position="51"/>
    </location>
</feature>
<accession>A0AAV2ND45</accession>
<comment type="subcellular location">
    <subcellularLocation>
        <location evidence="1">Mitochondrion</location>
    </subcellularLocation>
</comment>
<evidence type="ECO:0000256" key="2">
    <source>
        <dbReference type="ARBA" id="ARBA00011057"/>
    </source>
</evidence>
<evidence type="ECO:0000256" key="5">
    <source>
        <dbReference type="ARBA" id="ARBA00023128"/>
    </source>
</evidence>
<dbReference type="PANTHER" id="PTHR13231">
    <property type="entry name" value="MITOCHONDRIAL RIBOSOMAL PROTEIN S31"/>
    <property type="match status" value="1"/>
</dbReference>
<proteinExistence type="inferred from homology"/>
<dbReference type="Pfam" id="PF15433">
    <property type="entry name" value="MRP-S31"/>
    <property type="match status" value="1"/>
</dbReference>
<evidence type="ECO:0000313" key="11">
    <source>
        <dbReference type="Proteomes" id="UP001497644"/>
    </source>
</evidence>
<dbReference type="InterPro" id="IPR026299">
    <property type="entry name" value="MRP-S31"/>
</dbReference>
<evidence type="ECO:0000256" key="4">
    <source>
        <dbReference type="ARBA" id="ARBA00022980"/>
    </source>
</evidence>
<evidence type="ECO:0000313" key="10">
    <source>
        <dbReference type="EMBL" id="CAL1677949.1"/>
    </source>
</evidence>